<name>A0A4D4KTV0_STRVO</name>
<proteinExistence type="predicted"/>
<feature type="domain" description="DUF4158" evidence="1">
    <location>
        <begin position="2"/>
        <end position="31"/>
    </location>
</feature>
<dbReference type="InterPro" id="IPR025296">
    <property type="entry name" value="DUF4158"/>
</dbReference>
<organism evidence="2 3">
    <name type="scientific">Streptomyces violaceusniger</name>
    <dbReference type="NCBI Taxonomy" id="68280"/>
    <lineage>
        <taxon>Bacteria</taxon>
        <taxon>Bacillati</taxon>
        <taxon>Actinomycetota</taxon>
        <taxon>Actinomycetes</taxon>
        <taxon>Kitasatosporales</taxon>
        <taxon>Streptomycetaceae</taxon>
        <taxon>Streptomyces</taxon>
        <taxon>Streptomyces violaceusniger group</taxon>
    </lineage>
</organism>
<keyword evidence="3" id="KW-1185">Reference proteome</keyword>
<dbReference type="EMBL" id="BJHW01000001">
    <property type="protein sequence ID" value="GDY52122.1"/>
    <property type="molecule type" value="Genomic_DNA"/>
</dbReference>
<evidence type="ECO:0000259" key="1">
    <source>
        <dbReference type="Pfam" id="PF13700"/>
    </source>
</evidence>
<gene>
    <name evidence="2" type="ORF">SVIO_027450</name>
</gene>
<dbReference type="Proteomes" id="UP000301309">
    <property type="component" value="Unassembled WGS sequence"/>
</dbReference>
<comment type="caution">
    <text evidence="2">The sequence shown here is derived from an EMBL/GenBank/DDBJ whole genome shotgun (WGS) entry which is preliminary data.</text>
</comment>
<protein>
    <recommendedName>
        <fullName evidence="1">DUF4158 domain-containing protein</fullName>
    </recommendedName>
</protein>
<evidence type="ECO:0000313" key="2">
    <source>
        <dbReference type="EMBL" id="GDY52122.1"/>
    </source>
</evidence>
<sequence>MALFNHAVTWLRENRVLLPGVSVLARQVSEARTAAERRLYEAAARAAHRADPALAPALAELQVRPEPAVARGPLGAQGLSPARLPGTAPLVDGLLAHP</sequence>
<evidence type="ECO:0000313" key="3">
    <source>
        <dbReference type="Proteomes" id="UP000301309"/>
    </source>
</evidence>
<dbReference type="Pfam" id="PF13700">
    <property type="entry name" value="DUF4158"/>
    <property type="match status" value="1"/>
</dbReference>
<accession>A0A4D4KTV0</accession>
<dbReference type="AlphaFoldDB" id="A0A4D4KTV0"/>
<reference evidence="2 3" key="1">
    <citation type="journal article" date="2020" name="Int. J. Syst. Evol. Microbiol.">
        <title>Reclassification of Streptomyces castelarensis and Streptomyces sporoclivatus as later heterotypic synonyms of Streptomyces antimycoticus.</title>
        <authorList>
            <person name="Komaki H."/>
            <person name="Tamura T."/>
        </authorList>
    </citation>
    <scope>NUCLEOTIDE SEQUENCE [LARGE SCALE GENOMIC DNA]</scope>
    <source>
        <strain evidence="2 3">NBRC 13459</strain>
    </source>
</reference>